<evidence type="ECO:0000256" key="1">
    <source>
        <dbReference type="SAM" id="Phobius"/>
    </source>
</evidence>
<proteinExistence type="predicted"/>
<gene>
    <name evidence="2" type="ORF">MFMK1_003626</name>
</gene>
<dbReference type="AlphaFoldDB" id="A0AAU0URL8"/>
<dbReference type="Proteomes" id="UP001329915">
    <property type="component" value="Chromosome"/>
</dbReference>
<keyword evidence="1" id="KW-1133">Transmembrane helix</keyword>
<keyword evidence="1" id="KW-0472">Membrane</keyword>
<name>A0AAU0URL8_9FIRM</name>
<keyword evidence="3" id="KW-1185">Reference proteome</keyword>
<accession>A0AAU0URL8</accession>
<dbReference type="RefSeq" id="WP_366923135.1">
    <property type="nucleotide sequence ID" value="NZ_CP121694.1"/>
</dbReference>
<organism evidence="2 3">
    <name type="scientific">Metallumcola ferriviriculae</name>
    <dbReference type="NCBI Taxonomy" id="3039180"/>
    <lineage>
        <taxon>Bacteria</taxon>
        <taxon>Bacillati</taxon>
        <taxon>Bacillota</taxon>
        <taxon>Clostridia</taxon>
        <taxon>Neomoorellales</taxon>
        <taxon>Desulfitibacteraceae</taxon>
        <taxon>Metallumcola</taxon>
    </lineage>
</organism>
<feature type="transmembrane region" description="Helical" evidence="1">
    <location>
        <begin position="32"/>
        <end position="53"/>
    </location>
</feature>
<reference evidence="2 3" key="1">
    <citation type="submission" date="2023-04" db="EMBL/GenBank/DDBJ databases">
        <authorList>
            <person name="Hsu D."/>
        </authorList>
    </citation>
    <scope>NUCLEOTIDE SEQUENCE [LARGE SCALE GENOMIC DNA]</scope>
    <source>
        <strain evidence="2 3">MK1</strain>
    </source>
</reference>
<dbReference type="EMBL" id="CP121694">
    <property type="protein sequence ID" value="WRO23758.1"/>
    <property type="molecule type" value="Genomic_DNA"/>
</dbReference>
<evidence type="ECO:0000313" key="2">
    <source>
        <dbReference type="EMBL" id="WRO23758.1"/>
    </source>
</evidence>
<protein>
    <submittedName>
        <fullName evidence="2">Uncharacterized protein</fullName>
    </submittedName>
</protein>
<keyword evidence="1" id="KW-0812">Transmembrane</keyword>
<dbReference type="KEGG" id="dbc:MFMK1_003626"/>
<evidence type="ECO:0000313" key="3">
    <source>
        <dbReference type="Proteomes" id="UP001329915"/>
    </source>
</evidence>
<sequence>MFKKTSFHFFILVLGVGLVALAFTLNGQEVKAVSGVMLGIGAGLFGMSISNLFTQLYEEKHPYVKKQKEIEFNDERNEMIRNKAKAKSGDYAMVYYWHCLFNDSN</sequence>